<evidence type="ECO:0000256" key="1">
    <source>
        <dbReference type="ARBA" id="ARBA00001946"/>
    </source>
</evidence>
<dbReference type="GO" id="GO:0000917">
    <property type="term" value="P:division septum assembly"/>
    <property type="evidence" value="ECO:0007669"/>
    <property type="project" value="UniProtKB-KW"/>
</dbReference>
<dbReference type="Proteomes" id="UP000006793">
    <property type="component" value="Chromosome"/>
</dbReference>
<dbReference type="GO" id="GO:0046872">
    <property type="term" value="F:metal ion binding"/>
    <property type="evidence" value="ECO:0007669"/>
    <property type="project" value="UniProtKB-KW"/>
</dbReference>
<dbReference type="InterPro" id="IPR027417">
    <property type="entry name" value="P-loop_NTPase"/>
</dbReference>
<dbReference type="HOGENOM" id="CLU_033732_3_0_0"/>
<dbReference type="InterPro" id="IPR019987">
    <property type="entry name" value="GTP-bd_ribosome_bio_YsxC"/>
</dbReference>
<evidence type="ECO:0000256" key="10">
    <source>
        <dbReference type="HAMAP-Rule" id="MF_00321"/>
    </source>
</evidence>
<feature type="domain" description="EngB-type G" evidence="11">
    <location>
        <begin position="24"/>
        <end position="196"/>
    </location>
</feature>
<evidence type="ECO:0000313" key="12">
    <source>
        <dbReference type="EMBL" id="AEH45126.1"/>
    </source>
</evidence>
<dbReference type="PaxDb" id="667014-Thein_1258"/>
<dbReference type="InterPro" id="IPR005225">
    <property type="entry name" value="Small_GTP-bd"/>
</dbReference>
<dbReference type="AlphaFoldDB" id="F8A8N6"/>
<evidence type="ECO:0000313" key="13">
    <source>
        <dbReference type="Proteomes" id="UP000006793"/>
    </source>
</evidence>
<keyword evidence="13" id="KW-1185">Reference proteome</keyword>
<dbReference type="NCBIfam" id="TIGR00231">
    <property type="entry name" value="small_GTP"/>
    <property type="match status" value="1"/>
</dbReference>
<keyword evidence="3 10" id="KW-0132">Cell division</keyword>
<dbReference type="InParanoid" id="F8A8N6"/>
<dbReference type="KEGG" id="tid:Thein_1258"/>
<keyword evidence="4" id="KW-0479">Metal-binding</keyword>
<dbReference type="GO" id="GO:0005829">
    <property type="term" value="C:cytosol"/>
    <property type="evidence" value="ECO:0007669"/>
    <property type="project" value="TreeGrafter"/>
</dbReference>
<keyword evidence="9 10" id="KW-0131">Cell cycle</keyword>
<dbReference type="FunCoup" id="F8A8N6">
    <property type="interactions" value="320"/>
</dbReference>
<evidence type="ECO:0000256" key="9">
    <source>
        <dbReference type="ARBA" id="ARBA00023306"/>
    </source>
</evidence>
<dbReference type="eggNOG" id="COG0218">
    <property type="taxonomic scope" value="Bacteria"/>
</dbReference>
<protein>
    <recommendedName>
        <fullName evidence="10">Probable GTP-binding protein EngB</fullName>
    </recommendedName>
</protein>
<dbReference type="CDD" id="cd01876">
    <property type="entry name" value="YihA_EngB"/>
    <property type="match status" value="1"/>
</dbReference>
<organism evidence="12 13">
    <name type="scientific">Thermodesulfatator indicus (strain DSM 15286 / JCM 11887 / CIR29812)</name>
    <dbReference type="NCBI Taxonomy" id="667014"/>
    <lineage>
        <taxon>Bacteria</taxon>
        <taxon>Pseudomonadati</taxon>
        <taxon>Thermodesulfobacteriota</taxon>
        <taxon>Thermodesulfobacteria</taxon>
        <taxon>Thermodesulfobacteriales</taxon>
        <taxon>Thermodesulfatatoraceae</taxon>
        <taxon>Thermodesulfatator</taxon>
    </lineage>
</organism>
<dbReference type="GO" id="GO:0005525">
    <property type="term" value="F:GTP binding"/>
    <property type="evidence" value="ECO:0007669"/>
    <property type="project" value="UniProtKB-UniRule"/>
</dbReference>
<name>F8A8N6_THEID</name>
<dbReference type="InterPro" id="IPR030393">
    <property type="entry name" value="G_ENGB_dom"/>
</dbReference>
<evidence type="ECO:0000256" key="4">
    <source>
        <dbReference type="ARBA" id="ARBA00022723"/>
    </source>
</evidence>
<dbReference type="PANTHER" id="PTHR11649">
    <property type="entry name" value="MSS1/TRME-RELATED GTP-BINDING PROTEIN"/>
    <property type="match status" value="1"/>
</dbReference>
<dbReference type="PATRIC" id="fig|667014.3.peg.1296"/>
<proteinExistence type="inferred from homology"/>
<evidence type="ECO:0000256" key="3">
    <source>
        <dbReference type="ARBA" id="ARBA00022618"/>
    </source>
</evidence>
<evidence type="ECO:0000259" key="11">
    <source>
        <dbReference type="PROSITE" id="PS51706"/>
    </source>
</evidence>
<sequence>MKPKIKQVKFEKSAFKPEDLTVPKLPEVAFLGRSNVGKSSLINAFLGQKRLARVSSTPGFTKAINFYRVDHRFWVVDLPGFGFAKVPPKMRAQWKKLIETYLSSPRLTKLLVLIFDIRREPDELDFMLIDYVKSLGRNFIVVLNKIDRAKKTDLPKLKRRYLEKLSLEESQVFLCSCKTREGLEPIKQKIWESLAE</sequence>
<evidence type="ECO:0000256" key="2">
    <source>
        <dbReference type="ARBA" id="ARBA00009638"/>
    </source>
</evidence>
<dbReference type="NCBIfam" id="TIGR03598">
    <property type="entry name" value="GTPase_YsxC"/>
    <property type="match status" value="1"/>
</dbReference>
<dbReference type="OrthoDB" id="9804921at2"/>
<dbReference type="InterPro" id="IPR006073">
    <property type="entry name" value="GTP-bd"/>
</dbReference>
<dbReference type="PROSITE" id="PS51706">
    <property type="entry name" value="G_ENGB"/>
    <property type="match status" value="1"/>
</dbReference>
<dbReference type="Pfam" id="PF01926">
    <property type="entry name" value="MMR_HSR1"/>
    <property type="match status" value="1"/>
</dbReference>
<dbReference type="STRING" id="667014.Thein_1258"/>
<evidence type="ECO:0000256" key="6">
    <source>
        <dbReference type="ARBA" id="ARBA00022842"/>
    </source>
</evidence>
<keyword evidence="5 10" id="KW-0547">Nucleotide-binding</keyword>
<comment type="similarity">
    <text evidence="2 10">Belongs to the TRAFAC class TrmE-Era-EngA-EngB-Septin-like GTPase superfamily. EngB GTPase family.</text>
</comment>
<dbReference type="HAMAP" id="MF_00321">
    <property type="entry name" value="GTPase_EngB"/>
    <property type="match status" value="1"/>
</dbReference>
<evidence type="ECO:0000256" key="8">
    <source>
        <dbReference type="ARBA" id="ARBA00023210"/>
    </source>
</evidence>
<comment type="cofactor">
    <cofactor evidence="1">
        <name>Mg(2+)</name>
        <dbReference type="ChEBI" id="CHEBI:18420"/>
    </cofactor>
</comment>
<keyword evidence="7 10" id="KW-0342">GTP-binding</keyword>
<dbReference type="PANTHER" id="PTHR11649:SF13">
    <property type="entry name" value="ENGB-TYPE G DOMAIN-CONTAINING PROTEIN"/>
    <property type="match status" value="1"/>
</dbReference>
<dbReference type="SUPFAM" id="SSF52540">
    <property type="entry name" value="P-loop containing nucleoside triphosphate hydrolases"/>
    <property type="match status" value="1"/>
</dbReference>
<dbReference type="EMBL" id="CP002683">
    <property type="protein sequence ID" value="AEH45126.1"/>
    <property type="molecule type" value="Genomic_DNA"/>
</dbReference>
<comment type="function">
    <text evidence="10">Necessary for normal cell division and for the maintenance of normal septation.</text>
</comment>
<dbReference type="Gene3D" id="3.40.50.300">
    <property type="entry name" value="P-loop containing nucleotide triphosphate hydrolases"/>
    <property type="match status" value="1"/>
</dbReference>
<reference evidence="13" key="1">
    <citation type="submission" date="2011-04" db="EMBL/GenBank/DDBJ databases">
        <title>The complete genome of Thermodesulfatator indicus DSM 15286.</title>
        <authorList>
            <person name="Lucas S."/>
            <person name="Copeland A."/>
            <person name="Lapidus A."/>
            <person name="Bruce D."/>
            <person name="Goodwin L."/>
            <person name="Pitluck S."/>
            <person name="Peters L."/>
            <person name="Kyrpides N."/>
            <person name="Mavromatis K."/>
            <person name="Pagani I."/>
            <person name="Ivanova N."/>
            <person name="Saunders L."/>
            <person name="Detter J.C."/>
            <person name="Tapia R."/>
            <person name="Han C."/>
            <person name="Land M."/>
            <person name="Hauser L."/>
            <person name="Markowitz V."/>
            <person name="Cheng J.-F."/>
            <person name="Hugenholtz P."/>
            <person name="Woyke T."/>
            <person name="Wu D."/>
            <person name="Spring S."/>
            <person name="Schroeder M."/>
            <person name="Brambilla E."/>
            <person name="Klenk H.-P."/>
            <person name="Eisen J.A."/>
        </authorList>
    </citation>
    <scope>NUCLEOTIDE SEQUENCE [LARGE SCALE GENOMIC DNA]</scope>
    <source>
        <strain evidence="13">DSM 15286 / JCM 11887 / CIR29812</strain>
    </source>
</reference>
<reference evidence="12 13" key="2">
    <citation type="journal article" date="2012" name="Stand. Genomic Sci.">
        <title>Complete genome sequence of the thermophilic sulfate-reducing ocean bacterium Thermodesulfatator indicus type strain (CIR29812(T)).</title>
        <authorList>
            <person name="Anderson I."/>
            <person name="Saunders E."/>
            <person name="Lapidus A."/>
            <person name="Nolan M."/>
            <person name="Lucas S."/>
            <person name="Tice H."/>
            <person name="Del Rio T.G."/>
            <person name="Cheng J.F."/>
            <person name="Han C."/>
            <person name="Tapia R."/>
            <person name="Goodwin L.A."/>
            <person name="Pitluck S."/>
            <person name="Liolios K."/>
            <person name="Mavromatis K."/>
            <person name="Pagani I."/>
            <person name="Ivanova N."/>
            <person name="Mikhailova N."/>
            <person name="Pati A."/>
            <person name="Chen A."/>
            <person name="Palaniappan K."/>
            <person name="Land M."/>
            <person name="Hauser L."/>
            <person name="Jeffries C.D."/>
            <person name="Chang Y.J."/>
            <person name="Brambilla E.M."/>
            <person name="Rohde M."/>
            <person name="Spring S."/>
            <person name="Goker M."/>
            <person name="Detter J.C."/>
            <person name="Woyke T."/>
            <person name="Bristow J."/>
            <person name="Eisen J.A."/>
            <person name="Markowitz V."/>
            <person name="Hugenholtz P."/>
            <person name="Kyrpides N.C."/>
            <person name="Klenk H.P."/>
        </authorList>
    </citation>
    <scope>NUCLEOTIDE SEQUENCE [LARGE SCALE GENOMIC DNA]</scope>
    <source>
        <strain evidence="13">DSM 15286 / JCM 11887 / CIR29812</strain>
    </source>
</reference>
<evidence type="ECO:0000256" key="7">
    <source>
        <dbReference type="ARBA" id="ARBA00023134"/>
    </source>
</evidence>
<evidence type="ECO:0000256" key="5">
    <source>
        <dbReference type="ARBA" id="ARBA00022741"/>
    </source>
</evidence>
<accession>F8A8N6</accession>
<keyword evidence="6" id="KW-0460">Magnesium</keyword>
<gene>
    <name evidence="10" type="primary">engB</name>
    <name evidence="12" type="ordered locus">Thein_1258</name>
</gene>
<keyword evidence="8 10" id="KW-0717">Septation</keyword>